<feature type="domain" description="DUF1468" evidence="2">
    <location>
        <begin position="20"/>
        <end position="141"/>
    </location>
</feature>
<sequence>MSTKPGRRIVWGHLLLLTVIVGVVIAYLLDARGVSTRVNNLLLVQPAAILALILAALVLPGIFPQRGSPDEDELPKETTGDLLRVFALIGALAFLAFSLETIGFDIATFIFMVVALAICGERRIWVNLLFSAVFTVFLIYGYGTITPFPFPLTIL</sequence>
<dbReference type="EMBL" id="CP032509">
    <property type="protein sequence ID" value="AZN70214.1"/>
    <property type="molecule type" value="Genomic_DNA"/>
</dbReference>
<accession>A0A3Q8XNC2</accession>
<dbReference type="InterPro" id="IPR009936">
    <property type="entry name" value="DUF1468"/>
</dbReference>
<feature type="transmembrane region" description="Helical" evidence="1">
    <location>
        <begin position="12"/>
        <end position="29"/>
    </location>
</feature>
<dbReference type="Pfam" id="PF07331">
    <property type="entry name" value="TctB"/>
    <property type="match status" value="1"/>
</dbReference>
<dbReference type="OrthoDB" id="8410931at2"/>
<dbReference type="KEGG" id="abaw:D5400_02025"/>
<feature type="transmembrane region" description="Helical" evidence="1">
    <location>
        <begin position="124"/>
        <end position="143"/>
    </location>
</feature>
<name>A0A3Q8XNC2_9HYPH</name>
<proteinExistence type="predicted"/>
<keyword evidence="1" id="KW-0472">Membrane</keyword>
<dbReference type="RefSeq" id="WP_126007170.1">
    <property type="nucleotide sequence ID" value="NZ_CP032509.1"/>
</dbReference>
<feature type="transmembrane region" description="Helical" evidence="1">
    <location>
        <begin position="41"/>
        <end position="63"/>
    </location>
</feature>
<feature type="transmembrane region" description="Helical" evidence="1">
    <location>
        <begin position="83"/>
        <end position="112"/>
    </location>
</feature>
<dbReference type="AlphaFoldDB" id="A0A3Q8XNC2"/>
<keyword evidence="1" id="KW-1133">Transmembrane helix</keyword>
<evidence type="ECO:0000256" key="1">
    <source>
        <dbReference type="SAM" id="Phobius"/>
    </source>
</evidence>
<keyword evidence="1" id="KW-0812">Transmembrane</keyword>
<evidence type="ECO:0000313" key="3">
    <source>
        <dbReference type="EMBL" id="AZN70214.1"/>
    </source>
</evidence>
<dbReference type="Proteomes" id="UP000268192">
    <property type="component" value="Chromosome"/>
</dbReference>
<keyword evidence="4" id="KW-1185">Reference proteome</keyword>
<evidence type="ECO:0000259" key="2">
    <source>
        <dbReference type="Pfam" id="PF07331"/>
    </source>
</evidence>
<organism evidence="3 4">
    <name type="scientific">Georhizobium profundi</name>
    <dbReference type="NCBI Taxonomy" id="2341112"/>
    <lineage>
        <taxon>Bacteria</taxon>
        <taxon>Pseudomonadati</taxon>
        <taxon>Pseudomonadota</taxon>
        <taxon>Alphaproteobacteria</taxon>
        <taxon>Hyphomicrobiales</taxon>
        <taxon>Rhizobiaceae</taxon>
        <taxon>Georhizobium</taxon>
    </lineage>
</organism>
<reference evidence="3 4" key="1">
    <citation type="submission" date="2018-09" db="EMBL/GenBank/DDBJ databases">
        <title>Marinorhizobium profundi gen. nov., sp. nov., isolated from a deep-sea sediment sample from the New Britain Trench and proposal of Marinorhizobiaceae fam. nov. in the order Rhizobiales of the class Alphaproteobacteria.</title>
        <authorList>
            <person name="Cao J."/>
        </authorList>
    </citation>
    <scope>NUCLEOTIDE SEQUENCE [LARGE SCALE GENOMIC DNA]</scope>
    <source>
        <strain evidence="3 4">WS11</strain>
    </source>
</reference>
<evidence type="ECO:0000313" key="4">
    <source>
        <dbReference type="Proteomes" id="UP000268192"/>
    </source>
</evidence>
<protein>
    <submittedName>
        <fullName evidence="3">Tripartite tricarboxylate transporter TctB family protein</fullName>
    </submittedName>
</protein>
<gene>
    <name evidence="3" type="ORF">D5400_02025</name>
</gene>